<dbReference type="Proteomes" id="UP000191055">
    <property type="component" value="Unassembled WGS sequence"/>
</dbReference>
<dbReference type="Gene3D" id="1.25.40.10">
    <property type="entry name" value="Tetratricopeptide repeat domain"/>
    <property type="match status" value="3"/>
</dbReference>
<evidence type="ECO:0000256" key="2">
    <source>
        <dbReference type="SAM" id="SignalP"/>
    </source>
</evidence>
<evidence type="ECO:0000313" key="3">
    <source>
        <dbReference type="EMBL" id="SKC23398.1"/>
    </source>
</evidence>
<accession>A0A1T5HRS8</accession>
<keyword evidence="1" id="KW-0802">TPR repeat</keyword>
<dbReference type="Pfam" id="PF14559">
    <property type="entry name" value="TPR_19"/>
    <property type="match status" value="1"/>
</dbReference>
<keyword evidence="2" id="KW-0732">Signal</keyword>
<feature type="chain" id="PRO_5010533800" evidence="2">
    <location>
        <begin position="20"/>
        <end position="423"/>
    </location>
</feature>
<sequence>MLKLFIILMLLAMPKQMSASNYEVITKLIAEHKYDEALEQIKLAESLESGLLHLKIRALRNTNRFEEAIKFQQQLYSQDSTNVYYILELANGYMSMYNYSNAISFFGKAIRLDPQNLYIRQRLADALFNNNQFSEAKPHYIKCRKTHSTHHLNKQLGRIYENMNQPDSAIYYYELSLNQNPHDYTVVLRLTNIYRRNDQVKKALATSDRYLNINNNNLRVLRLNGQLQFITGNYKKAILRYERCLTLGDSSLHVLQYTGMSLFKSDDYAGAIPFLEKAFLEAENNSNICLLLALSYIYTGKSESAIHQLHELIGIITPSPALLATAYQHLGESYTDINEHNTAIEIYKQAIITIPNDYRFHYFLADLYDNWFNNKEEALIYYENILSANNENEEPLSGMNHLLIKHIENRVNHIKKESFWSAN</sequence>
<dbReference type="STRING" id="889453.SAMN03080601_02686"/>
<dbReference type="AlphaFoldDB" id="A0A1T5HRS8"/>
<organism evidence="3 4">
    <name type="scientific">Alkalitalea saponilacus</name>
    <dbReference type="NCBI Taxonomy" id="889453"/>
    <lineage>
        <taxon>Bacteria</taxon>
        <taxon>Pseudomonadati</taxon>
        <taxon>Bacteroidota</taxon>
        <taxon>Bacteroidia</taxon>
        <taxon>Marinilabiliales</taxon>
        <taxon>Marinilabiliaceae</taxon>
        <taxon>Alkalitalea</taxon>
    </lineage>
</organism>
<dbReference type="OrthoDB" id="994501at2"/>
<dbReference type="KEGG" id="asx:CDL62_13450"/>
<gene>
    <name evidence="3" type="ORF">SAMN03080601_02686</name>
</gene>
<dbReference type="Pfam" id="PF13181">
    <property type="entry name" value="TPR_8"/>
    <property type="match status" value="2"/>
</dbReference>
<dbReference type="PANTHER" id="PTHR12558">
    <property type="entry name" value="CELL DIVISION CYCLE 16,23,27"/>
    <property type="match status" value="1"/>
</dbReference>
<protein>
    <submittedName>
        <fullName evidence="3">Tetratricopeptide repeat-containing protein</fullName>
    </submittedName>
</protein>
<dbReference type="InterPro" id="IPR019734">
    <property type="entry name" value="TPR_rpt"/>
</dbReference>
<dbReference type="SUPFAM" id="SSF48452">
    <property type="entry name" value="TPR-like"/>
    <property type="match status" value="1"/>
</dbReference>
<feature type="signal peptide" evidence="2">
    <location>
        <begin position="1"/>
        <end position="19"/>
    </location>
</feature>
<evidence type="ECO:0000256" key="1">
    <source>
        <dbReference type="PROSITE-ProRule" id="PRU00339"/>
    </source>
</evidence>
<dbReference type="SMART" id="SM00028">
    <property type="entry name" value="TPR"/>
    <property type="match status" value="9"/>
</dbReference>
<dbReference type="PANTHER" id="PTHR12558:SF13">
    <property type="entry name" value="CELL DIVISION CYCLE PROTEIN 27 HOMOLOG"/>
    <property type="match status" value="1"/>
</dbReference>
<keyword evidence="4" id="KW-1185">Reference proteome</keyword>
<proteinExistence type="predicted"/>
<dbReference type="Pfam" id="PF12895">
    <property type="entry name" value="ANAPC3"/>
    <property type="match status" value="1"/>
</dbReference>
<dbReference type="RefSeq" id="WP_079558388.1">
    <property type="nucleotide sequence ID" value="NZ_CP021904.1"/>
</dbReference>
<name>A0A1T5HRS8_9BACT</name>
<feature type="repeat" description="TPR" evidence="1">
    <location>
        <begin position="83"/>
        <end position="116"/>
    </location>
</feature>
<dbReference type="EMBL" id="FUYV01000017">
    <property type="protein sequence ID" value="SKC23398.1"/>
    <property type="molecule type" value="Genomic_DNA"/>
</dbReference>
<dbReference type="InterPro" id="IPR011990">
    <property type="entry name" value="TPR-like_helical_dom_sf"/>
</dbReference>
<dbReference type="PROSITE" id="PS50005">
    <property type="entry name" value="TPR"/>
    <property type="match status" value="3"/>
</dbReference>
<evidence type="ECO:0000313" key="4">
    <source>
        <dbReference type="Proteomes" id="UP000191055"/>
    </source>
</evidence>
<feature type="repeat" description="TPR" evidence="1">
    <location>
        <begin position="324"/>
        <end position="357"/>
    </location>
</feature>
<feature type="repeat" description="TPR" evidence="1">
    <location>
        <begin position="150"/>
        <end position="183"/>
    </location>
</feature>
<reference evidence="3 4" key="1">
    <citation type="submission" date="2017-02" db="EMBL/GenBank/DDBJ databases">
        <authorList>
            <person name="Peterson S.W."/>
        </authorList>
    </citation>
    <scope>NUCLEOTIDE SEQUENCE [LARGE SCALE GENOMIC DNA]</scope>
    <source>
        <strain evidence="3 4">DSM 24412</strain>
    </source>
</reference>